<reference evidence="1 2" key="1">
    <citation type="submission" date="2016-10" db="EMBL/GenBank/DDBJ databases">
        <authorList>
            <person name="Varghese N."/>
            <person name="Submissions S."/>
        </authorList>
    </citation>
    <scope>NUCLEOTIDE SEQUENCE [LARGE SCALE GENOMIC DNA]</scope>
    <source>
        <strain evidence="1 2">DSM 9169</strain>
    </source>
</reference>
<gene>
    <name evidence="1" type="ORF">SAMN04489714_0355</name>
</gene>
<evidence type="ECO:0000313" key="1">
    <source>
        <dbReference type="EMBL" id="SDT86819.1"/>
    </source>
</evidence>
<name>A0ABY0V5M2_9ACTO</name>
<proteinExistence type="predicted"/>
<keyword evidence="2" id="KW-1185">Reference proteome</keyword>
<evidence type="ECO:0000313" key="2">
    <source>
        <dbReference type="Proteomes" id="UP000198976"/>
    </source>
</evidence>
<dbReference type="RefSeq" id="WP_058236207.1">
    <property type="nucleotide sequence ID" value="NZ_LT629792.1"/>
</dbReference>
<dbReference type="EMBL" id="LT629792">
    <property type="protein sequence ID" value="SDT86819.1"/>
    <property type="molecule type" value="Genomic_DNA"/>
</dbReference>
<sequence>MNLVVDTAEAHKAASEAHSTAASIRSITLNAPQGTGRSDAACSSFTTALQESIAAAGKQVETFASGMDTAIKTFVHVDTTHQGRFSSTYTQQP</sequence>
<evidence type="ECO:0008006" key="3">
    <source>
        <dbReference type="Google" id="ProtNLM"/>
    </source>
</evidence>
<accession>A0ABY0V5M2</accession>
<dbReference type="Proteomes" id="UP000198976">
    <property type="component" value="Chromosome I"/>
</dbReference>
<organism evidence="1 2">
    <name type="scientific">Schaalia radingae</name>
    <dbReference type="NCBI Taxonomy" id="131110"/>
    <lineage>
        <taxon>Bacteria</taxon>
        <taxon>Bacillati</taxon>
        <taxon>Actinomycetota</taxon>
        <taxon>Actinomycetes</taxon>
        <taxon>Actinomycetales</taxon>
        <taxon>Actinomycetaceae</taxon>
        <taxon>Schaalia</taxon>
    </lineage>
</organism>
<protein>
    <recommendedName>
        <fullName evidence="3">Excreted virulence factor EspC, type VII ESX diderm</fullName>
    </recommendedName>
</protein>